<proteinExistence type="predicted"/>
<protein>
    <recommendedName>
        <fullName evidence="5">Lipoprotein</fullName>
    </recommendedName>
</protein>
<feature type="chain" id="PRO_5011655964" description="Lipoprotein" evidence="2">
    <location>
        <begin position="22"/>
        <end position="316"/>
    </location>
</feature>
<dbReference type="RefSeq" id="WP_092491840.1">
    <property type="nucleotide sequence ID" value="NZ_FNKD01000001.1"/>
</dbReference>
<dbReference type="Gene3D" id="2.50.20.20">
    <property type="match status" value="1"/>
</dbReference>
<evidence type="ECO:0000313" key="3">
    <source>
        <dbReference type="EMBL" id="SDQ22011.1"/>
    </source>
</evidence>
<keyword evidence="2" id="KW-0732">Signal</keyword>
<feature type="signal peptide" evidence="2">
    <location>
        <begin position="1"/>
        <end position="21"/>
    </location>
</feature>
<dbReference type="STRING" id="553311.SAMN05216231_1006"/>
<feature type="region of interest" description="Disordered" evidence="1">
    <location>
        <begin position="24"/>
        <end position="84"/>
    </location>
</feature>
<dbReference type="InterPro" id="IPR046720">
    <property type="entry name" value="DUF6612"/>
</dbReference>
<feature type="compositionally biased region" description="Basic and acidic residues" evidence="1">
    <location>
        <begin position="70"/>
        <end position="80"/>
    </location>
</feature>
<dbReference type="EMBL" id="FNKD01000001">
    <property type="protein sequence ID" value="SDQ22011.1"/>
    <property type="molecule type" value="Genomic_DNA"/>
</dbReference>
<keyword evidence="4" id="KW-1185">Reference proteome</keyword>
<evidence type="ECO:0008006" key="5">
    <source>
        <dbReference type="Google" id="ProtNLM"/>
    </source>
</evidence>
<gene>
    <name evidence="3" type="ORF">SAMN05216231_1006</name>
</gene>
<evidence type="ECO:0000256" key="2">
    <source>
        <dbReference type="SAM" id="SignalP"/>
    </source>
</evidence>
<evidence type="ECO:0000313" key="4">
    <source>
        <dbReference type="Proteomes" id="UP000199444"/>
    </source>
</evidence>
<evidence type="ECO:0000256" key="1">
    <source>
        <dbReference type="SAM" id="MobiDB-lite"/>
    </source>
</evidence>
<sequence>MKKIIGFSLIGLFLFLMTACSEDEPAMNDKTNKNTIEDTQAATDGDKEVKTEQQNEDDSNQSEEQTNIDDTNKEETKESEVATAKLTDAPAILRKSSEAMQNIESLYIGGTTVSDAIINDIERIETININADLMIGEQNTLHQTVKIEANDEPDSNMEMYLNEEMYYLKENDKWLSMEPEYAVNNLYNTVFDEQLSFYIDFGSLFQVIEEEDHYILSYSGTDEEFKEVVFGAGQKVLNDFFRDFYHNMKVTGTYELTIDKQTFYLTNYFLEYEATTSGAAGKGHIYEKSEFFYSNFNAYVELIVPEEVRKAAEPVN</sequence>
<dbReference type="Proteomes" id="UP000199444">
    <property type="component" value="Unassembled WGS sequence"/>
</dbReference>
<dbReference type="AlphaFoldDB" id="A0A1H0Z4G4"/>
<reference evidence="3 4" key="1">
    <citation type="submission" date="2016-10" db="EMBL/GenBank/DDBJ databases">
        <authorList>
            <person name="de Groot N.N."/>
        </authorList>
    </citation>
    <scope>NUCLEOTIDE SEQUENCE [LARGE SCALE GENOMIC DNA]</scope>
    <source>
        <strain evidence="3 4">CGMCC 1.10449</strain>
    </source>
</reference>
<accession>A0A1H0Z4G4</accession>
<dbReference type="PROSITE" id="PS51257">
    <property type="entry name" value="PROKAR_LIPOPROTEIN"/>
    <property type="match status" value="1"/>
</dbReference>
<name>A0A1H0Z4G4_9BACI</name>
<dbReference type="Pfam" id="PF20316">
    <property type="entry name" value="DUF6612"/>
    <property type="match status" value="1"/>
</dbReference>
<feature type="compositionally biased region" description="Basic and acidic residues" evidence="1">
    <location>
        <begin position="44"/>
        <end position="53"/>
    </location>
</feature>
<organism evidence="3 4">
    <name type="scientific">Virgibacillus salinus</name>
    <dbReference type="NCBI Taxonomy" id="553311"/>
    <lineage>
        <taxon>Bacteria</taxon>
        <taxon>Bacillati</taxon>
        <taxon>Bacillota</taxon>
        <taxon>Bacilli</taxon>
        <taxon>Bacillales</taxon>
        <taxon>Bacillaceae</taxon>
        <taxon>Virgibacillus</taxon>
    </lineage>
</organism>